<proteinExistence type="predicted"/>
<keyword evidence="3" id="KW-1185">Reference proteome</keyword>
<dbReference type="Proteomes" id="UP000016646">
    <property type="component" value="Unassembled WGS sequence"/>
</dbReference>
<gene>
    <name evidence="2" type="ORF">HMPREF0860_2015</name>
</gene>
<comment type="caution">
    <text evidence="2">The sequence shown here is derived from an EMBL/GenBank/DDBJ whole genome shotgun (WGS) entry which is preliminary data.</text>
</comment>
<feature type="chain" id="PRO_5046727019" description="CARDB domain protein" evidence="1">
    <location>
        <begin position="27"/>
        <end position="356"/>
    </location>
</feature>
<sequence>MNGRFFLRGAVFAVCFVLSMSGNLFAKEGPQAKTVTVSSGSVKLVLRGERGTFQIYALGEDGSETAVFSGADAFTSTYFSLLAGKKEYLLSSSGGAATGAKANPDGGTLVYKLYKIADVTVDFSFARSPESPFDDIVKVRVSVINKGKKRNTFALKGVFDTVLGEKTQRHFSTADIKSINAETQFHDMSVSRWILSQGQEAAVQFLLYGADTTKIEEATLGNKDVLSLPMWCPVFVPARSFDSVTSYNNSALAVNWPKAVLESGAEANIVFYIALSADGNPPKGEAYIASFDKTLPDEAETKIASERAVPEWKLNKAYVDSLLQRIRALSDYDDNTDELDALNAELDAILEQLRQQ</sequence>
<dbReference type="RefSeq" id="WP_021495659.1">
    <property type="nucleotide sequence ID" value="NZ_AVQI01000059.1"/>
</dbReference>
<name>A0ABN0P4A2_TRESO</name>
<protein>
    <recommendedName>
        <fullName evidence="4">CARDB domain protein</fullName>
    </recommendedName>
</protein>
<accession>A0ABN0P4A2</accession>
<evidence type="ECO:0000256" key="1">
    <source>
        <dbReference type="SAM" id="SignalP"/>
    </source>
</evidence>
<evidence type="ECO:0000313" key="3">
    <source>
        <dbReference type="Proteomes" id="UP000016646"/>
    </source>
</evidence>
<evidence type="ECO:0000313" key="2">
    <source>
        <dbReference type="EMBL" id="ERK01284.1"/>
    </source>
</evidence>
<reference evidence="2 3" key="1">
    <citation type="submission" date="2013-08" db="EMBL/GenBank/DDBJ databases">
        <authorList>
            <person name="Durkin A.S."/>
            <person name="Haft D.R."/>
            <person name="McCorrison J."/>
            <person name="Torralba M."/>
            <person name="Gillis M."/>
            <person name="Haft D.H."/>
            <person name="Methe B."/>
            <person name="Sutton G."/>
            <person name="Nelson K.E."/>
        </authorList>
    </citation>
    <scope>NUCLEOTIDE SEQUENCE [LARGE SCALE GENOMIC DNA]</scope>
    <source>
        <strain evidence="2 3">ATCC 35536</strain>
    </source>
</reference>
<feature type="signal peptide" evidence="1">
    <location>
        <begin position="1"/>
        <end position="26"/>
    </location>
</feature>
<organism evidence="2 3">
    <name type="scientific">Treponema socranskii subsp. socranskii VPI DR56BR1116 = ATCC 35536</name>
    <dbReference type="NCBI Taxonomy" id="1125725"/>
    <lineage>
        <taxon>Bacteria</taxon>
        <taxon>Pseudomonadati</taxon>
        <taxon>Spirochaetota</taxon>
        <taxon>Spirochaetia</taxon>
        <taxon>Spirochaetales</taxon>
        <taxon>Treponemataceae</taxon>
        <taxon>Treponema</taxon>
    </lineage>
</organism>
<evidence type="ECO:0008006" key="4">
    <source>
        <dbReference type="Google" id="ProtNLM"/>
    </source>
</evidence>
<keyword evidence="1" id="KW-0732">Signal</keyword>
<dbReference type="EMBL" id="AVQI01000059">
    <property type="protein sequence ID" value="ERK01284.1"/>
    <property type="molecule type" value="Genomic_DNA"/>
</dbReference>